<gene>
    <name evidence="1" type="ORF">SteCoe_33090</name>
</gene>
<dbReference type="OrthoDB" id="323279at2759"/>
<dbReference type="AlphaFoldDB" id="A0A1R2AXK9"/>
<accession>A0A1R2AXK9</accession>
<evidence type="ECO:0000313" key="2">
    <source>
        <dbReference type="Proteomes" id="UP000187209"/>
    </source>
</evidence>
<dbReference type="Proteomes" id="UP000187209">
    <property type="component" value="Unassembled WGS sequence"/>
</dbReference>
<evidence type="ECO:0000313" key="1">
    <source>
        <dbReference type="EMBL" id="OMJ69237.1"/>
    </source>
</evidence>
<name>A0A1R2AXK9_9CILI</name>
<keyword evidence="2" id="KW-1185">Reference proteome</keyword>
<proteinExistence type="predicted"/>
<sequence length="231" mass="26420">MGCSPSRPTDGPIIVTSIPQNTILDNKITKVDHRVLSKKFIPIKQNNHGVQLEAVEALDILAFDPRNGVKQDYEISGIPHYSVDNVTLNGKWLYIENWNSLEKECAFDREAQHKIEKEFIKGSLRCELKLYDHFAEVIFKDMTVLGNRKDESGKKEHFAYPIKRTPMRREGLGWSASDGVIRPICKEIEDILNFTHGVYTFRFENSTITIDIEKQAFIDSESALAKPLIKL</sequence>
<protein>
    <submittedName>
        <fullName evidence="1">Uncharacterized protein</fullName>
    </submittedName>
</protein>
<comment type="caution">
    <text evidence="1">The sequence shown here is derived from an EMBL/GenBank/DDBJ whole genome shotgun (WGS) entry which is preliminary data.</text>
</comment>
<organism evidence="1 2">
    <name type="scientific">Stentor coeruleus</name>
    <dbReference type="NCBI Taxonomy" id="5963"/>
    <lineage>
        <taxon>Eukaryota</taxon>
        <taxon>Sar</taxon>
        <taxon>Alveolata</taxon>
        <taxon>Ciliophora</taxon>
        <taxon>Postciliodesmatophora</taxon>
        <taxon>Heterotrichea</taxon>
        <taxon>Heterotrichida</taxon>
        <taxon>Stentoridae</taxon>
        <taxon>Stentor</taxon>
    </lineage>
</organism>
<dbReference type="EMBL" id="MPUH01001223">
    <property type="protein sequence ID" value="OMJ69237.1"/>
    <property type="molecule type" value="Genomic_DNA"/>
</dbReference>
<reference evidence="1 2" key="1">
    <citation type="submission" date="2016-11" db="EMBL/GenBank/DDBJ databases">
        <title>The macronuclear genome of Stentor coeruleus: a giant cell with tiny introns.</title>
        <authorList>
            <person name="Slabodnick M."/>
            <person name="Ruby J.G."/>
            <person name="Reiff S.B."/>
            <person name="Swart E.C."/>
            <person name="Gosai S."/>
            <person name="Prabakaran S."/>
            <person name="Witkowska E."/>
            <person name="Larue G.E."/>
            <person name="Fisher S."/>
            <person name="Freeman R.M."/>
            <person name="Gunawardena J."/>
            <person name="Chu W."/>
            <person name="Stover N.A."/>
            <person name="Gregory B.D."/>
            <person name="Nowacki M."/>
            <person name="Derisi J."/>
            <person name="Roy S.W."/>
            <person name="Marshall W.F."/>
            <person name="Sood P."/>
        </authorList>
    </citation>
    <scope>NUCLEOTIDE SEQUENCE [LARGE SCALE GENOMIC DNA]</scope>
    <source>
        <strain evidence="1">WM001</strain>
    </source>
</reference>